<keyword evidence="7 8" id="KW-0407">Ion channel</keyword>
<keyword evidence="14" id="KW-1185">Reference proteome</keyword>
<dbReference type="RefSeq" id="XP_018068517.1">
    <property type="nucleotide sequence ID" value="XM_018218578.1"/>
</dbReference>
<accession>A0A194X2U0</accession>
<keyword evidence="3 8" id="KW-0812">Transmembrane</keyword>
<evidence type="ECO:0000256" key="1">
    <source>
        <dbReference type="ARBA" id="ARBA00004141"/>
    </source>
</evidence>
<evidence type="ECO:0000256" key="7">
    <source>
        <dbReference type="ARBA" id="ARBA00023303"/>
    </source>
</evidence>
<feature type="transmembrane region" description="Helical" evidence="11">
    <location>
        <begin position="438"/>
        <end position="467"/>
    </location>
</feature>
<dbReference type="GeneID" id="28828304"/>
<dbReference type="FunCoup" id="A0A194X2U0">
    <property type="interactions" value="24"/>
</dbReference>
<dbReference type="SUPFAM" id="SSF81324">
    <property type="entry name" value="Voltage-gated potassium channels"/>
    <property type="match status" value="2"/>
</dbReference>
<feature type="compositionally biased region" description="Polar residues" evidence="10">
    <location>
        <begin position="319"/>
        <end position="337"/>
    </location>
</feature>
<dbReference type="InterPro" id="IPR013099">
    <property type="entry name" value="K_chnl_dom"/>
</dbReference>
<evidence type="ECO:0000256" key="5">
    <source>
        <dbReference type="ARBA" id="ARBA00023065"/>
    </source>
</evidence>
<evidence type="ECO:0000313" key="13">
    <source>
        <dbReference type="EMBL" id="KUJ14162.1"/>
    </source>
</evidence>
<dbReference type="PANTHER" id="PTHR11003:SF291">
    <property type="entry name" value="IP11374P"/>
    <property type="match status" value="1"/>
</dbReference>
<dbReference type="GO" id="GO:0022841">
    <property type="term" value="F:potassium ion leak channel activity"/>
    <property type="evidence" value="ECO:0007669"/>
    <property type="project" value="TreeGrafter"/>
</dbReference>
<feature type="region of interest" description="Disordered" evidence="10">
    <location>
        <begin position="564"/>
        <end position="595"/>
    </location>
</feature>
<feature type="transmembrane region" description="Helical" evidence="11">
    <location>
        <begin position="407"/>
        <end position="426"/>
    </location>
</feature>
<feature type="transmembrane region" description="Helical" evidence="11">
    <location>
        <begin position="30"/>
        <end position="57"/>
    </location>
</feature>
<keyword evidence="4 11" id="KW-1133">Transmembrane helix</keyword>
<evidence type="ECO:0000256" key="8">
    <source>
        <dbReference type="RuleBase" id="RU003857"/>
    </source>
</evidence>
<evidence type="ECO:0000256" key="11">
    <source>
        <dbReference type="SAM" id="Phobius"/>
    </source>
</evidence>
<comment type="subcellular location">
    <subcellularLocation>
        <location evidence="1">Membrane</location>
        <topology evidence="1">Multi-pass membrane protein</topology>
    </subcellularLocation>
</comment>
<keyword evidence="9" id="KW-0175">Coiled coil</keyword>
<dbReference type="AlphaFoldDB" id="A0A194X2U0"/>
<dbReference type="Proteomes" id="UP000070700">
    <property type="component" value="Unassembled WGS sequence"/>
</dbReference>
<evidence type="ECO:0000256" key="4">
    <source>
        <dbReference type="ARBA" id="ARBA00022989"/>
    </source>
</evidence>
<dbReference type="PANTHER" id="PTHR11003">
    <property type="entry name" value="POTASSIUM CHANNEL, SUBFAMILY K"/>
    <property type="match status" value="1"/>
</dbReference>
<feature type="transmembrane region" description="Helical" evidence="11">
    <location>
        <begin position="200"/>
        <end position="220"/>
    </location>
</feature>
<evidence type="ECO:0000256" key="6">
    <source>
        <dbReference type="ARBA" id="ARBA00023136"/>
    </source>
</evidence>
<evidence type="ECO:0000256" key="3">
    <source>
        <dbReference type="ARBA" id="ARBA00022692"/>
    </source>
</evidence>
<sequence>MAETEDSSHVSKAVKAEEAIIKAEGLGKEWFAITAFPLFAGTFGPIATALNVCALVQAWRCENPYATDQKDVHDPAWLTGINAISLAFGVIANLAIMFVGGKKGSHAARHSFYLVLVTIVGGSLASIILVVLVIVASMTLQLPSPPNHAFTEAYYYAIMAAALYFITSVFIVYTAYMLWETLKTRKGRRELSKQFAGQHRSLKILTILFLVYLLLGARAFAKIEGWRYLDAVFWADVTILTVGFGDFKPTTHLGKSLLIPFALCGIFILFLVVYCITQVVFEPGKSMWEIHIRDQARLKRIREREGRKPNKHSLFGSRFQDSSSSETNNGVAGSTSLHTGTVLDHKKQQLLAERAAREQDFLTMRSILMQAKRRRIFFSMYLWLGFAVFLWFFGAALFYFCERDQDWSYFTSIYFTFISLMTIGYGDDTLHSMPGKAVFVLWSLIVVPTLTMLISTGTEAIGVPYLLNMQEWFKRRVLKRERTAGGHMKKMTSHIFKSPLSKDALGRVTHNNHDKNHLRMRAIKSITRDHLQHQTSNSQPDYSFEDWEYMFYLMDILEPLSDDEPEATSVKEKNERPMYGQKGERSKERKTGMEEWQDGAQIPDWLHGMNPLNVPEPVTEWMLEALMEKLESELAELRRREGNTNVSE</sequence>
<dbReference type="Pfam" id="PF07885">
    <property type="entry name" value="Ion_trans_2"/>
    <property type="match status" value="2"/>
</dbReference>
<comment type="similarity">
    <text evidence="8">Belongs to the two pore domain potassium channel (TC 1.A.1.8) family.</text>
</comment>
<reference evidence="13 14" key="1">
    <citation type="submission" date="2015-10" db="EMBL/GenBank/DDBJ databases">
        <title>Full genome of DAOMC 229536 Phialocephala scopiformis, a fungal endophyte of spruce producing the potent anti-insectan compound rugulosin.</title>
        <authorList>
            <consortium name="DOE Joint Genome Institute"/>
            <person name="Walker A.K."/>
            <person name="Frasz S.L."/>
            <person name="Seifert K.A."/>
            <person name="Miller J.D."/>
            <person name="Mondo S.J."/>
            <person name="Labutti K."/>
            <person name="Lipzen A."/>
            <person name="Dockter R."/>
            <person name="Kennedy M."/>
            <person name="Grigoriev I.V."/>
            <person name="Spatafora J.W."/>
        </authorList>
    </citation>
    <scope>NUCLEOTIDE SEQUENCE [LARGE SCALE GENOMIC DNA]</scope>
    <source>
        <strain evidence="13 14">CBS 120377</strain>
    </source>
</reference>
<evidence type="ECO:0000259" key="12">
    <source>
        <dbReference type="Pfam" id="PF07885"/>
    </source>
</evidence>
<feature type="transmembrane region" description="Helical" evidence="11">
    <location>
        <begin position="77"/>
        <end position="100"/>
    </location>
</feature>
<dbReference type="EMBL" id="KQ947420">
    <property type="protein sequence ID" value="KUJ14162.1"/>
    <property type="molecule type" value="Genomic_DNA"/>
</dbReference>
<feature type="domain" description="Potassium channel" evidence="12">
    <location>
        <begin position="209"/>
        <end position="281"/>
    </location>
</feature>
<dbReference type="PRINTS" id="PR01333">
    <property type="entry name" value="2POREKCHANEL"/>
</dbReference>
<feature type="region of interest" description="Disordered" evidence="10">
    <location>
        <begin position="307"/>
        <end position="337"/>
    </location>
</feature>
<organism evidence="13 14">
    <name type="scientific">Mollisia scopiformis</name>
    <name type="common">Conifer needle endophyte fungus</name>
    <name type="synonym">Phialocephala scopiformis</name>
    <dbReference type="NCBI Taxonomy" id="149040"/>
    <lineage>
        <taxon>Eukaryota</taxon>
        <taxon>Fungi</taxon>
        <taxon>Dikarya</taxon>
        <taxon>Ascomycota</taxon>
        <taxon>Pezizomycotina</taxon>
        <taxon>Leotiomycetes</taxon>
        <taxon>Helotiales</taxon>
        <taxon>Mollisiaceae</taxon>
        <taxon>Mollisia</taxon>
    </lineage>
</organism>
<dbReference type="GO" id="GO:0005886">
    <property type="term" value="C:plasma membrane"/>
    <property type="evidence" value="ECO:0007669"/>
    <property type="project" value="TreeGrafter"/>
</dbReference>
<feature type="coiled-coil region" evidence="9">
    <location>
        <begin position="620"/>
        <end position="647"/>
    </location>
</feature>
<feature type="compositionally biased region" description="Basic and acidic residues" evidence="10">
    <location>
        <begin position="569"/>
        <end position="593"/>
    </location>
</feature>
<feature type="domain" description="Potassium channel" evidence="12">
    <location>
        <begin position="388"/>
        <end position="460"/>
    </location>
</feature>
<keyword evidence="5 8" id="KW-0406">Ion transport</keyword>
<dbReference type="GO" id="GO:0030322">
    <property type="term" value="P:stabilization of membrane potential"/>
    <property type="evidence" value="ECO:0007669"/>
    <property type="project" value="TreeGrafter"/>
</dbReference>
<dbReference type="InterPro" id="IPR003280">
    <property type="entry name" value="2pore_dom_K_chnl"/>
</dbReference>
<evidence type="ECO:0000256" key="10">
    <source>
        <dbReference type="SAM" id="MobiDB-lite"/>
    </source>
</evidence>
<dbReference type="InParanoid" id="A0A194X2U0"/>
<gene>
    <name evidence="13" type="ORF">LY89DRAFT_720529</name>
</gene>
<keyword evidence="2 8" id="KW-0813">Transport</keyword>
<feature type="transmembrane region" description="Helical" evidence="11">
    <location>
        <begin position="112"/>
        <end position="134"/>
    </location>
</feature>
<feature type="transmembrane region" description="Helical" evidence="11">
    <location>
        <begin position="257"/>
        <end position="281"/>
    </location>
</feature>
<feature type="transmembrane region" description="Helical" evidence="11">
    <location>
        <begin position="154"/>
        <end position="179"/>
    </location>
</feature>
<keyword evidence="6 11" id="KW-0472">Membrane</keyword>
<feature type="transmembrane region" description="Helical" evidence="11">
    <location>
        <begin position="376"/>
        <end position="400"/>
    </location>
</feature>
<dbReference type="GO" id="GO:0015271">
    <property type="term" value="F:outward rectifier potassium channel activity"/>
    <property type="evidence" value="ECO:0007669"/>
    <property type="project" value="TreeGrafter"/>
</dbReference>
<evidence type="ECO:0000313" key="14">
    <source>
        <dbReference type="Proteomes" id="UP000070700"/>
    </source>
</evidence>
<dbReference type="OrthoDB" id="3556181at2759"/>
<evidence type="ECO:0000256" key="9">
    <source>
        <dbReference type="SAM" id="Coils"/>
    </source>
</evidence>
<evidence type="ECO:0000256" key="2">
    <source>
        <dbReference type="ARBA" id="ARBA00022448"/>
    </source>
</evidence>
<dbReference type="KEGG" id="psco:LY89DRAFT_720529"/>
<name>A0A194X2U0_MOLSC</name>
<proteinExistence type="inferred from homology"/>
<dbReference type="Gene3D" id="1.10.287.70">
    <property type="match status" value="2"/>
</dbReference>
<protein>
    <submittedName>
        <fullName evidence="13">Voltage-gated potassium channel</fullName>
    </submittedName>
</protein>